<dbReference type="RefSeq" id="WP_008417191.1">
    <property type="nucleotide sequence ID" value="NC_014297.1"/>
</dbReference>
<dbReference type="Proteomes" id="UP000000390">
    <property type="component" value="Chromosome"/>
</dbReference>
<dbReference type="EMBL" id="CP002062">
    <property type="protein sequence ID" value="ADJ15330.1"/>
    <property type="molecule type" value="Genomic_DNA"/>
</dbReference>
<evidence type="ECO:0000313" key="2">
    <source>
        <dbReference type="EMBL" id="ELY35457.1"/>
    </source>
</evidence>
<dbReference type="Proteomes" id="UP000011645">
    <property type="component" value="Unassembled WGS sequence"/>
</dbReference>
<dbReference type="AlphaFoldDB" id="D8J3M3"/>
<dbReference type="KEGG" id="hje:HacjB3_09735"/>
<organism evidence="1 3">
    <name type="scientific">Halalkalicoccus jeotgali (strain DSM 18796 / CECT 7217 / JCM 14584 / KCTC 4019 / B3)</name>
    <dbReference type="NCBI Taxonomy" id="795797"/>
    <lineage>
        <taxon>Archaea</taxon>
        <taxon>Methanobacteriati</taxon>
        <taxon>Methanobacteriota</taxon>
        <taxon>Stenosarchaea group</taxon>
        <taxon>Halobacteria</taxon>
        <taxon>Halobacteriales</taxon>
        <taxon>Halococcaceae</taxon>
        <taxon>Halalkalicoccus</taxon>
    </lineage>
</organism>
<dbReference type="HOGENOM" id="CLU_3147858_0_0_2"/>
<keyword evidence="4" id="KW-1185">Reference proteome</keyword>
<gene>
    <name evidence="1" type="ordered locus">HacjB3_09735</name>
    <name evidence="2" type="ORF">C497_12941</name>
</gene>
<reference evidence="1 3" key="1">
    <citation type="journal article" date="2010" name="J. Bacteriol.">
        <title>Complete genome sequence of Halalkalicoccus jeotgali B3(T), an extremely halophilic archaeon.</title>
        <authorList>
            <person name="Roh S.W."/>
            <person name="Nam Y.D."/>
            <person name="Nam S.H."/>
            <person name="Choi S.H."/>
            <person name="Park H.S."/>
            <person name="Bae J.W."/>
        </authorList>
    </citation>
    <scope>NUCLEOTIDE SEQUENCE [LARGE SCALE GENOMIC DNA]</scope>
    <source>
        <strain evidence="1">B3</strain>
        <strain evidence="3">DSM 18796 / CECT 7217 / JCM 14584 / KCTC 4019 / B3</strain>
    </source>
</reference>
<dbReference type="EMBL" id="AOHV01000033">
    <property type="protein sequence ID" value="ELY35457.1"/>
    <property type="molecule type" value="Genomic_DNA"/>
</dbReference>
<dbReference type="eggNOG" id="arCOG00336">
    <property type="taxonomic scope" value="Archaea"/>
</dbReference>
<reference evidence="2 4" key="2">
    <citation type="journal article" date="2014" name="PLoS Genet.">
        <title>Phylogenetically driven sequencing of extremely halophilic archaea reveals strategies for static and dynamic osmo-response.</title>
        <authorList>
            <person name="Becker E.A."/>
            <person name="Seitzer P.M."/>
            <person name="Tritt A."/>
            <person name="Larsen D."/>
            <person name="Krusor M."/>
            <person name="Yao A.I."/>
            <person name="Wu D."/>
            <person name="Madern D."/>
            <person name="Eisen J.A."/>
            <person name="Darling A.E."/>
            <person name="Facciotti M.T."/>
        </authorList>
    </citation>
    <scope>NUCLEOTIDE SEQUENCE [LARGE SCALE GENOMIC DNA]</scope>
    <source>
        <strain evidence="2">B3</strain>
        <strain evidence="4">DSM 18796 / CECT 7217 / JCM 14584 / KCTC 4019 / B3</strain>
    </source>
</reference>
<dbReference type="GeneID" id="9419757"/>
<protein>
    <submittedName>
        <fullName evidence="1">4Fe-S protein</fullName>
    </submittedName>
</protein>
<dbReference type="PATRIC" id="fig|795797.18.peg.1937"/>
<accession>D8J3M3</accession>
<evidence type="ECO:0000313" key="1">
    <source>
        <dbReference type="EMBL" id="ADJ15330.1"/>
    </source>
</evidence>
<sequence length="48" mass="5308">MSTLDTFEDAGERDRTVLASGTSCTDQLDALLERKPHHPIELIAPDLK</sequence>
<evidence type="ECO:0000313" key="4">
    <source>
        <dbReference type="Proteomes" id="UP000011645"/>
    </source>
</evidence>
<evidence type="ECO:0000313" key="3">
    <source>
        <dbReference type="Proteomes" id="UP000000390"/>
    </source>
</evidence>
<name>D8J3M3_HALJB</name>
<proteinExistence type="predicted"/>